<dbReference type="Gene3D" id="3.40.50.150">
    <property type="entry name" value="Vaccinia Virus protein VP39"/>
    <property type="match status" value="1"/>
</dbReference>
<keyword evidence="3" id="KW-0949">S-adenosyl-L-methionine</keyword>
<accession>A0ABU9EF21</accession>
<evidence type="ECO:0000256" key="2">
    <source>
        <dbReference type="ARBA" id="ARBA00022679"/>
    </source>
</evidence>
<proteinExistence type="predicted"/>
<keyword evidence="6" id="KW-1185">Reference proteome</keyword>
<dbReference type="GO" id="GO:0008168">
    <property type="term" value="F:methyltransferase activity"/>
    <property type="evidence" value="ECO:0007669"/>
    <property type="project" value="UniProtKB-KW"/>
</dbReference>
<dbReference type="CDD" id="cd02440">
    <property type="entry name" value="AdoMet_MTases"/>
    <property type="match status" value="1"/>
</dbReference>
<dbReference type="PANTHER" id="PTHR43464">
    <property type="entry name" value="METHYLTRANSFERASE"/>
    <property type="match status" value="1"/>
</dbReference>
<dbReference type="GO" id="GO:0032259">
    <property type="term" value="P:methylation"/>
    <property type="evidence" value="ECO:0007669"/>
    <property type="project" value="UniProtKB-KW"/>
</dbReference>
<dbReference type="Proteomes" id="UP001484239">
    <property type="component" value="Unassembled WGS sequence"/>
</dbReference>
<evidence type="ECO:0000256" key="3">
    <source>
        <dbReference type="ARBA" id="ARBA00022691"/>
    </source>
</evidence>
<evidence type="ECO:0000259" key="4">
    <source>
        <dbReference type="Pfam" id="PF13649"/>
    </source>
</evidence>
<dbReference type="RefSeq" id="WP_405287443.1">
    <property type="nucleotide sequence ID" value="NZ_JBBHLI010000012.1"/>
</dbReference>
<dbReference type="Pfam" id="PF13649">
    <property type="entry name" value="Methyltransf_25"/>
    <property type="match status" value="1"/>
</dbReference>
<feature type="domain" description="Methyltransferase" evidence="4">
    <location>
        <begin position="49"/>
        <end position="143"/>
    </location>
</feature>
<evidence type="ECO:0000256" key="1">
    <source>
        <dbReference type="ARBA" id="ARBA00022603"/>
    </source>
</evidence>
<organism evidence="5 6">
    <name type="scientific">Gaopeijia maritima</name>
    <dbReference type="NCBI Taxonomy" id="3119007"/>
    <lineage>
        <taxon>Bacteria</taxon>
        <taxon>Pseudomonadati</taxon>
        <taxon>Gemmatimonadota</taxon>
        <taxon>Longimicrobiia</taxon>
        <taxon>Gaopeijiales</taxon>
        <taxon>Gaopeijiaceae</taxon>
        <taxon>Gaopeijia</taxon>
    </lineage>
</organism>
<evidence type="ECO:0000313" key="6">
    <source>
        <dbReference type="Proteomes" id="UP001484239"/>
    </source>
</evidence>
<sequence>MNDTPYASSAWSGHKGHQWVLHQRRLDRMLADFGEAALDAASPRPGDRVLDVGCGAGTTTLALGRRVHPGGSVVGVDISAPLIQLARSRPTGGAQVEFVLDDASRVPFDPGGFDLVFSRFGVMFFDDPVAAFRHLRRALRPGGRLAFICWRTPDENDWISLPSRVAGHLVPTPPPGDPRAPGPCSLGERPHLEAVLREAGFDDIEIAPLDRGVVFGRGATDAEAVDDALVMALEVGPMSRLLEDQPDEVRAGATSALRDALAERTADGAVVIGGAAWLVTAGAF</sequence>
<protein>
    <submittedName>
        <fullName evidence="5">Methyltransferase domain-containing protein</fullName>
    </submittedName>
</protein>
<name>A0ABU9EF21_9BACT</name>
<dbReference type="SUPFAM" id="SSF53335">
    <property type="entry name" value="S-adenosyl-L-methionine-dependent methyltransferases"/>
    <property type="match status" value="1"/>
</dbReference>
<dbReference type="InterPro" id="IPR041698">
    <property type="entry name" value="Methyltransf_25"/>
</dbReference>
<reference evidence="5 6" key="1">
    <citation type="submission" date="2024-02" db="EMBL/GenBank/DDBJ databases">
        <title>A novel Gemmatimonadota bacterium.</title>
        <authorList>
            <person name="Du Z.-J."/>
            <person name="Ye Y.-Q."/>
        </authorList>
    </citation>
    <scope>NUCLEOTIDE SEQUENCE [LARGE SCALE GENOMIC DNA]</scope>
    <source>
        <strain evidence="5 6">DH-20</strain>
    </source>
</reference>
<dbReference type="PANTHER" id="PTHR43464:SF19">
    <property type="entry name" value="UBIQUINONE BIOSYNTHESIS O-METHYLTRANSFERASE, MITOCHONDRIAL"/>
    <property type="match status" value="1"/>
</dbReference>
<keyword evidence="2" id="KW-0808">Transferase</keyword>
<gene>
    <name evidence="5" type="ORF">WI372_16295</name>
</gene>
<comment type="caution">
    <text evidence="5">The sequence shown here is derived from an EMBL/GenBank/DDBJ whole genome shotgun (WGS) entry which is preliminary data.</text>
</comment>
<dbReference type="EMBL" id="JBBHLI010000012">
    <property type="protein sequence ID" value="MEK9502555.1"/>
    <property type="molecule type" value="Genomic_DNA"/>
</dbReference>
<keyword evidence="1 5" id="KW-0489">Methyltransferase</keyword>
<evidence type="ECO:0000313" key="5">
    <source>
        <dbReference type="EMBL" id="MEK9502555.1"/>
    </source>
</evidence>
<dbReference type="InterPro" id="IPR029063">
    <property type="entry name" value="SAM-dependent_MTases_sf"/>
</dbReference>